<dbReference type="Pfam" id="PF13927">
    <property type="entry name" value="Ig_3"/>
    <property type="match status" value="1"/>
</dbReference>
<dbReference type="InterPro" id="IPR013783">
    <property type="entry name" value="Ig-like_fold"/>
</dbReference>
<dbReference type="GO" id="GO:0005911">
    <property type="term" value="C:cell-cell junction"/>
    <property type="evidence" value="ECO:0007669"/>
    <property type="project" value="TreeGrafter"/>
</dbReference>
<dbReference type="PANTHER" id="PTHR11640">
    <property type="entry name" value="NEPHRIN"/>
    <property type="match status" value="1"/>
</dbReference>
<evidence type="ECO:0000313" key="17">
    <source>
        <dbReference type="Proteomes" id="UP000828390"/>
    </source>
</evidence>
<reference evidence="16" key="2">
    <citation type="submission" date="2020-11" db="EMBL/GenBank/DDBJ databases">
        <authorList>
            <person name="McCartney M.A."/>
            <person name="Auch B."/>
            <person name="Kono T."/>
            <person name="Mallez S."/>
            <person name="Becker A."/>
            <person name="Gohl D.M."/>
            <person name="Silverstein K.A.T."/>
            <person name="Koren S."/>
            <person name="Bechman K.B."/>
            <person name="Herman A."/>
            <person name="Abrahante J.E."/>
            <person name="Garbe J."/>
        </authorList>
    </citation>
    <scope>NUCLEOTIDE SEQUENCE</scope>
    <source>
        <strain evidence="16">Duluth1</strain>
        <tissue evidence="16">Whole animal</tissue>
    </source>
</reference>
<feature type="region of interest" description="Disordered" evidence="13">
    <location>
        <begin position="437"/>
        <end position="518"/>
    </location>
</feature>
<feature type="domain" description="Ig-like" evidence="15">
    <location>
        <begin position="174"/>
        <end position="249"/>
    </location>
</feature>
<evidence type="ECO:0000256" key="9">
    <source>
        <dbReference type="ARBA" id="ARBA00023137"/>
    </source>
</evidence>
<dbReference type="CDD" id="cd00096">
    <property type="entry name" value="Ig"/>
    <property type="match status" value="1"/>
</dbReference>
<sequence length="518" mass="57067">MCTSPGGYPVHTVNWYQGNTSVVQSGSPSVTESNGLYNVSRYVTFTPTSADDGRIYICQSFYSGYPQLLQSSSVRFILNQRPHISPILSQTAVEGSSHTLPCEAQSKPPATFRWYKKGLNDIIYQTSGTIAFNQGPYTISLVKRSHSGIYTCTADNTILSRDEKDVTLTVQYPPDVTVVVENTTSLMSESRLICKASGVPNTYTFHPTWSQHWPEYGKIRDWTGSLNTLTLSNLTYAHSGYYTCSATNGIHVSGTGHQYMPGSGYLLVKDAPVITFPADTSHRIASDLGQKVSSTLYVYSNSGDVNVSVFKVLNDSRGASSVGSVNISYLTVQLPVFNNIVPMWGFLVNISLFMEEAEDFGVYEAIVSNVIGNRTLRINIETQENTATAGSFVASIAGGVIGGILVCAIIVLSIILLWRRDEIQCFCKRRALQNEGTYEASHARPDNNEHPYSGCQNQPRIESTSHFDTNSFPTNGQLYEQLQQSSGNRQEYELLESSTARQAPSSNNDRVYENTTSR</sequence>
<dbReference type="PANTHER" id="PTHR11640:SF164">
    <property type="entry name" value="MAM DOMAIN-CONTAINING GLYCOSYLPHOSPHATIDYLINOSITOL ANCHOR PROTEIN 1"/>
    <property type="match status" value="1"/>
</dbReference>
<dbReference type="InterPro" id="IPR036179">
    <property type="entry name" value="Ig-like_dom_sf"/>
</dbReference>
<dbReference type="InterPro" id="IPR044912">
    <property type="entry name" value="Egfr_JX_dom"/>
</dbReference>
<dbReference type="GO" id="GO:0005886">
    <property type="term" value="C:plasma membrane"/>
    <property type="evidence" value="ECO:0007669"/>
    <property type="project" value="TreeGrafter"/>
</dbReference>
<evidence type="ECO:0000259" key="15">
    <source>
        <dbReference type="PROSITE" id="PS50835"/>
    </source>
</evidence>
<evidence type="ECO:0000256" key="8">
    <source>
        <dbReference type="ARBA" id="ARBA00023136"/>
    </source>
</evidence>
<dbReference type="GO" id="GO:0050839">
    <property type="term" value="F:cell adhesion molecule binding"/>
    <property type="evidence" value="ECO:0007669"/>
    <property type="project" value="TreeGrafter"/>
</dbReference>
<accession>A0A9D4EBC0</accession>
<reference evidence="16" key="1">
    <citation type="journal article" date="2019" name="bioRxiv">
        <title>The Genome of the Zebra Mussel, Dreissena polymorpha: A Resource for Invasive Species Research.</title>
        <authorList>
            <person name="McCartney M.A."/>
            <person name="Auch B."/>
            <person name="Kono T."/>
            <person name="Mallez S."/>
            <person name="Zhang Y."/>
            <person name="Obille A."/>
            <person name="Becker A."/>
            <person name="Abrahante J.E."/>
            <person name="Garbe J."/>
            <person name="Badalamenti J.P."/>
            <person name="Herman A."/>
            <person name="Mangelson H."/>
            <person name="Liachko I."/>
            <person name="Sullivan S."/>
            <person name="Sone E.D."/>
            <person name="Koren S."/>
            <person name="Silverstein K.A.T."/>
            <person name="Beckman K.B."/>
            <person name="Gohl D.M."/>
        </authorList>
    </citation>
    <scope>NUCLEOTIDE SEQUENCE</scope>
    <source>
        <strain evidence="16">Duluth1</strain>
        <tissue evidence="16">Whole animal</tissue>
    </source>
</reference>
<keyword evidence="4" id="KW-0808">Transferase</keyword>
<dbReference type="SMART" id="SM00409">
    <property type="entry name" value="IG"/>
    <property type="match status" value="2"/>
</dbReference>
<organism evidence="16 17">
    <name type="scientific">Dreissena polymorpha</name>
    <name type="common">Zebra mussel</name>
    <name type="synonym">Mytilus polymorpha</name>
    <dbReference type="NCBI Taxonomy" id="45954"/>
    <lineage>
        <taxon>Eukaryota</taxon>
        <taxon>Metazoa</taxon>
        <taxon>Spiralia</taxon>
        <taxon>Lophotrochozoa</taxon>
        <taxon>Mollusca</taxon>
        <taxon>Bivalvia</taxon>
        <taxon>Autobranchia</taxon>
        <taxon>Heteroconchia</taxon>
        <taxon>Euheterodonta</taxon>
        <taxon>Imparidentia</taxon>
        <taxon>Neoheterodontei</taxon>
        <taxon>Myida</taxon>
        <taxon>Dreissenoidea</taxon>
        <taxon>Dreissenidae</taxon>
        <taxon>Dreissena</taxon>
    </lineage>
</organism>
<dbReference type="InterPro" id="IPR003598">
    <property type="entry name" value="Ig_sub2"/>
</dbReference>
<evidence type="ECO:0000256" key="6">
    <source>
        <dbReference type="ARBA" id="ARBA00022777"/>
    </source>
</evidence>
<evidence type="ECO:0000256" key="11">
    <source>
        <dbReference type="ARBA" id="ARBA00023180"/>
    </source>
</evidence>
<evidence type="ECO:0000256" key="1">
    <source>
        <dbReference type="ARBA" id="ARBA00004479"/>
    </source>
</evidence>
<dbReference type="SUPFAM" id="SSF48726">
    <property type="entry name" value="Immunoglobulin"/>
    <property type="match status" value="3"/>
</dbReference>
<feature type="domain" description="Ig-like" evidence="15">
    <location>
        <begin position="82"/>
        <end position="167"/>
    </location>
</feature>
<evidence type="ECO:0000256" key="2">
    <source>
        <dbReference type="ARBA" id="ARBA00011902"/>
    </source>
</evidence>
<name>A0A9D4EBC0_DREPO</name>
<comment type="caution">
    <text evidence="16">The sequence shown here is derived from an EMBL/GenBank/DDBJ whole genome shotgun (WGS) entry which is preliminary data.</text>
</comment>
<dbReference type="InterPro" id="IPR013162">
    <property type="entry name" value="CD80_C2-set"/>
</dbReference>
<feature type="compositionally biased region" description="Polar residues" evidence="13">
    <location>
        <begin position="496"/>
        <end position="518"/>
    </location>
</feature>
<keyword evidence="10" id="KW-1015">Disulfide bond</keyword>
<dbReference type="SMART" id="SM00408">
    <property type="entry name" value="IGc2"/>
    <property type="match status" value="2"/>
</dbReference>
<dbReference type="InterPro" id="IPR049328">
    <property type="entry name" value="TM_ErbB1"/>
</dbReference>
<keyword evidence="14" id="KW-0812">Transmembrane</keyword>
<feature type="compositionally biased region" description="Polar residues" evidence="13">
    <location>
        <begin position="454"/>
        <end position="489"/>
    </location>
</feature>
<evidence type="ECO:0000256" key="13">
    <source>
        <dbReference type="SAM" id="MobiDB-lite"/>
    </source>
</evidence>
<evidence type="ECO:0000256" key="7">
    <source>
        <dbReference type="ARBA" id="ARBA00022840"/>
    </source>
</evidence>
<dbReference type="Pfam" id="PF21314">
    <property type="entry name" value="TM_ErbB1"/>
    <property type="match status" value="1"/>
</dbReference>
<evidence type="ECO:0000256" key="5">
    <source>
        <dbReference type="ARBA" id="ARBA00022741"/>
    </source>
</evidence>
<dbReference type="PROSITE" id="PS50835">
    <property type="entry name" value="IG_LIKE"/>
    <property type="match status" value="3"/>
</dbReference>
<evidence type="ECO:0000313" key="16">
    <source>
        <dbReference type="EMBL" id="KAH3776125.1"/>
    </source>
</evidence>
<feature type="transmembrane region" description="Helical" evidence="14">
    <location>
        <begin position="392"/>
        <end position="418"/>
    </location>
</feature>
<keyword evidence="9" id="KW-0829">Tyrosine-protein kinase</keyword>
<dbReference type="Gene3D" id="2.60.40.10">
    <property type="entry name" value="Immunoglobulins"/>
    <property type="match status" value="3"/>
</dbReference>
<dbReference type="GO" id="GO:0005524">
    <property type="term" value="F:ATP binding"/>
    <property type="evidence" value="ECO:0007669"/>
    <property type="project" value="UniProtKB-KW"/>
</dbReference>
<evidence type="ECO:0000256" key="3">
    <source>
        <dbReference type="ARBA" id="ARBA00022553"/>
    </source>
</evidence>
<keyword evidence="17" id="KW-1185">Reference proteome</keyword>
<keyword evidence="8 14" id="KW-0472">Membrane</keyword>
<evidence type="ECO:0000256" key="12">
    <source>
        <dbReference type="ARBA" id="ARBA00023319"/>
    </source>
</evidence>
<evidence type="ECO:0000256" key="4">
    <source>
        <dbReference type="ARBA" id="ARBA00022679"/>
    </source>
</evidence>
<gene>
    <name evidence="16" type="ORF">DPMN_177539</name>
</gene>
<dbReference type="EC" id="2.7.10.1" evidence="2"/>
<proteinExistence type="predicted"/>
<dbReference type="InterPro" id="IPR003599">
    <property type="entry name" value="Ig_sub"/>
</dbReference>
<evidence type="ECO:0000256" key="14">
    <source>
        <dbReference type="SAM" id="Phobius"/>
    </source>
</evidence>
<keyword evidence="5" id="KW-0547">Nucleotide-binding</keyword>
<evidence type="ECO:0000256" key="10">
    <source>
        <dbReference type="ARBA" id="ARBA00023157"/>
    </source>
</evidence>
<feature type="domain" description="Ig-like" evidence="15">
    <location>
        <begin position="1"/>
        <end position="75"/>
    </location>
</feature>
<keyword evidence="6" id="KW-0418">Kinase</keyword>
<dbReference type="InterPro" id="IPR007110">
    <property type="entry name" value="Ig-like_dom"/>
</dbReference>
<dbReference type="EMBL" id="JAIWYP010000009">
    <property type="protein sequence ID" value="KAH3776125.1"/>
    <property type="molecule type" value="Genomic_DNA"/>
</dbReference>
<keyword evidence="14" id="KW-1133">Transmembrane helix</keyword>
<keyword evidence="12" id="KW-0393">Immunoglobulin domain</keyword>
<dbReference type="GO" id="GO:0004714">
    <property type="term" value="F:transmembrane receptor protein tyrosine kinase activity"/>
    <property type="evidence" value="ECO:0007669"/>
    <property type="project" value="UniProtKB-EC"/>
</dbReference>
<dbReference type="AlphaFoldDB" id="A0A9D4EBC0"/>
<dbReference type="Proteomes" id="UP000828390">
    <property type="component" value="Unassembled WGS sequence"/>
</dbReference>
<comment type="subcellular location">
    <subcellularLocation>
        <location evidence="1">Membrane</location>
        <topology evidence="1">Single-pass type I membrane protein</topology>
    </subcellularLocation>
</comment>
<dbReference type="Pfam" id="PF08205">
    <property type="entry name" value="C2-set_2"/>
    <property type="match status" value="1"/>
</dbReference>
<keyword evidence="3" id="KW-0597">Phosphoprotein</keyword>
<protein>
    <recommendedName>
        <fullName evidence="2">receptor protein-tyrosine kinase</fullName>
        <ecNumber evidence="2">2.7.10.1</ecNumber>
    </recommendedName>
</protein>
<dbReference type="GO" id="GO:0098609">
    <property type="term" value="P:cell-cell adhesion"/>
    <property type="evidence" value="ECO:0007669"/>
    <property type="project" value="TreeGrafter"/>
</dbReference>
<keyword evidence="7" id="KW-0067">ATP-binding</keyword>
<dbReference type="InterPro" id="IPR051275">
    <property type="entry name" value="Cell_adhesion_signaling"/>
</dbReference>
<keyword evidence="11" id="KW-0325">Glycoprotein</keyword>
<dbReference type="Gene3D" id="6.10.250.2930">
    <property type="match status" value="1"/>
</dbReference>